<dbReference type="GO" id="GO:0006623">
    <property type="term" value="P:protein targeting to vacuole"/>
    <property type="evidence" value="ECO:0007669"/>
    <property type="project" value="InterPro"/>
</dbReference>
<evidence type="ECO:0000259" key="8">
    <source>
        <dbReference type="Pfam" id="PF23411"/>
    </source>
</evidence>
<comment type="similarity">
    <text evidence="1 4">Belongs to the VPS41 family.</text>
</comment>
<evidence type="ECO:0000256" key="1">
    <source>
        <dbReference type="ARBA" id="ARBA00009582"/>
    </source>
</evidence>
<dbReference type="Gene3D" id="2.130.10.10">
    <property type="entry name" value="YVTN repeat-like/Quinoprotein amine dehydrogenase"/>
    <property type="match status" value="1"/>
</dbReference>
<dbReference type="PANTHER" id="PTHR12616">
    <property type="entry name" value="VACUOLAR PROTEIN SORTING VPS41"/>
    <property type="match status" value="1"/>
</dbReference>
<feature type="compositionally biased region" description="Acidic residues" evidence="7">
    <location>
        <begin position="49"/>
        <end position="75"/>
    </location>
</feature>
<keyword evidence="6" id="KW-0175">Coiled coil</keyword>
<dbReference type="Pfam" id="PF23411">
    <property type="entry name" value="Beta-prop_Vps41"/>
    <property type="match status" value="2"/>
</dbReference>
<feature type="domain" description="Vps41 beta-propeller" evidence="8">
    <location>
        <begin position="78"/>
        <end position="327"/>
    </location>
</feature>
<keyword evidence="4" id="KW-0926">Vacuole</keyword>
<dbReference type="GO" id="GO:0005770">
    <property type="term" value="C:late endosome"/>
    <property type="evidence" value="ECO:0007669"/>
    <property type="project" value="UniProtKB-UniRule"/>
</dbReference>
<dbReference type="GO" id="GO:0016236">
    <property type="term" value="P:macroautophagy"/>
    <property type="evidence" value="ECO:0007669"/>
    <property type="project" value="TreeGrafter"/>
</dbReference>
<evidence type="ECO:0000256" key="7">
    <source>
        <dbReference type="SAM" id="MobiDB-lite"/>
    </source>
</evidence>
<dbReference type="InterPro" id="IPR000547">
    <property type="entry name" value="Clathrin_H-chain/VPS_repeat"/>
</dbReference>
<keyword evidence="3 4" id="KW-0653">Protein transport</keyword>
<feature type="repeat" description="CHCR" evidence="5">
    <location>
        <begin position="708"/>
        <end position="852"/>
    </location>
</feature>
<dbReference type="FunFam" id="1.25.40.10:FF:000350">
    <property type="entry name" value="Vacuolar protein sorting-associated protein 41 homolog"/>
    <property type="match status" value="1"/>
</dbReference>
<dbReference type="InterPro" id="IPR036322">
    <property type="entry name" value="WD40_repeat_dom_sf"/>
</dbReference>
<dbReference type="InterPro" id="IPR011990">
    <property type="entry name" value="TPR-like_helical_dom_sf"/>
</dbReference>
<gene>
    <name evidence="9" type="ORF">TRAPUB_9358</name>
</gene>
<dbReference type="AlphaFoldDB" id="A0A1M2W2U8"/>
<dbReference type="PIRSF" id="PIRSF028921">
    <property type="entry name" value="VPS41"/>
    <property type="match status" value="1"/>
</dbReference>
<comment type="function">
    <text evidence="4">Required for vacuolar assembly and vacuolar traffic.</text>
</comment>
<dbReference type="GO" id="GO:0000329">
    <property type="term" value="C:fungal-type vacuole membrane"/>
    <property type="evidence" value="ECO:0007669"/>
    <property type="project" value="UniProtKB-UniRule"/>
</dbReference>
<dbReference type="InterPro" id="IPR016902">
    <property type="entry name" value="Vps41"/>
</dbReference>
<dbReference type="Pfam" id="PF23556">
    <property type="entry name" value="TPR_Vps41"/>
    <property type="match status" value="1"/>
</dbReference>
<accession>A0A1M2W2U8</accession>
<reference evidence="9 10" key="1">
    <citation type="submission" date="2016-10" db="EMBL/GenBank/DDBJ databases">
        <title>Genome sequence of the basidiomycete white-rot fungus Trametes pubescens.</title>
        <authorList>
            <person name="Makela M.R."/>
            <person name="Granchi Z."/>
            <person name="Peng M."/>
            <person name="De Vries R.P."/>
            <person name="Grigoriev I."/>
            <person name="Riley R."/>
            <person name="Hilden K."/>
        </authorList>
    </citation>
    <scope>NUCLEOTIDE SEQUENCE [LARGE SCALE GENOMIC DNA]</scope>
    <source>
        <strain evidence="9 10">FBCC735</strain>
    </source>
</reference>
<evidence type="ECO:0000313" key="9">
    <source>
        <dbReference type="EMBL" id="OJT14082.1"/>
    </source>
</evidence>
<dbReference type="InterPro" id="IPR015943">
    <property type="entry name" value="WD40/YVTN_repeat-like_dom_sf"/>
</dbReference>
<feature type="coiled-coil region" evidence="6">
    <location>
        <begin position="472"/>
        <end position="502"/>
    </location>
</feature>
<dbReference type="InterPro" id="IPR001680">
    <property type="entry name" value="WD40_rpt"/>
</dbReference>
<dbReference type="Proteomes" id="UP000184267">
    <property type="component" value="Unassembled WGS sequence"/>
</dbReference>
<organism evidence="9 10">
    <name type="scientific">Trametes pubescens</name>
    <name type="common">White-rot fungus</name>
    <dbReference type="NCBI Taxonomy" id="154538"/>
    <lineage>
        <taxon>Eukaryota</taxon>
        <taxon>Fungi</taxon>
        <taxon>Dikarya</taxon>
        <taxon>Basidiomycota</taxon>
        <taxon>Agaricomycotina</taxon>
        <taxon>Agaricomycetes</taxon>
        <taxon>Polyporales</taxon>
        <taxon>Polyporaceae</taxon>
        <taxon>Trametes</taxon>
    </lineage>
</organism>
<dbReference type="OMA" id="CYIRLQD"/>
<feature type="domain" description="Vps41 beta-propeller" evidence="8">
    <location>
        <begin position="388"/>
        <end position="465"/>
    </location>
</feature>
<dbReference type="GO" id="GO:0034058">
    <property type="term" value="P:endosomal vesicle fusion"/>
    <property type="evidence" value="ECO:0007669"/>
    <property type="project" value="UniProtKB-UniRule"/>
</dbReference>
<dbReference type="PANTHER" id="PTHR12616:SF1">
    <property type="entry name" value="VACUOLAR PROTEIN SORTING-ASSOCIATED PROTEIN 41 HOMOLOG"/>
    <property type="match status" value="1"/>
</dbReference>
<comment type="subcellular location">
    <subcellularLocation>
        <location evidence="4">Vacuole</location>
    </subcellularLocation>
</comment>
<dbReference type="SMART" id="SM00299">
    <property type="entry name" value="CLH"/>
    <property type="match status" value="1"/>
</dbReference>
<feature type="region of interest" description="Disordered" evidence="7">
    <location>
        <begin position="1"/>
        <end position="77"/>
    </location>
</feature>
<dbReference type="GO" id="GO:0030897">
    <property type="term" value="C:HOPS complex"/>
    <property type="evidence" value="ECO:0007669"/>
    <property type="project" value="UniProtKB-UniRule"/>
</dbReference>
<evidence type="ECO:0000313" key="10">
    <source>
        <dbReference type="Proteomes" id="UP000184267"/>
    </source>
</evidence>
<dbReference type="STRING" id="154538.A0A1M2W2U8"/>
<evidence type="ECO:0000256" key="5">
    <source>
        <dbReference type="PROSITE-ProRule" id="PRU01006"/>
    </source>
</evidence>
<dbReference type="GO" id="GO:0009267">
    <property type="term" value="P:cellular response to starvation"/>
    <property type="evidence" value="ECO:0007669"/>
    <property type="project" value="TreeGrafter"/>
</dbReference>
<dbReference type="InterPro" id="IPR057780">
    <property type="entry name" value="Beta-prop_Vps41"/>
</dbReference>
<evidence type="ECO:0000256" key="3">
    <source>
        <dbReference type="ARBA" id="ARBA00022927"/>
    </source>
</evidence>
<evidence type="ECO:0000256" key="2">
    <source>
        <dbReference type="ARBA" id="ARBA00022448"/>
    </source>
</evidence>
<dbReference type="SMART" id="SM00320">
    <property type="entry name" value="WD40"/>
    <property type="match status" value="2"/>
</dbReference>
<proteinExistence type="inferred from homology"/>
<evidence type="ECO:0000256" key="6">
    <source>
        <dbReference type="SAM" id="Coils"/>
    </source>
</evidence>
<sequence length="1004" mass="111439">MSAESTGEPDRLMTASPDRMTFEGSATEDEDGEAHGSTNGGESANGVESAEDEDEAEDDEDEDEDEEDEDEEDEEPALKYERLGGIAHQLLQKDSASTLAYANQRLALGTHGGMLHILDLSGQHIKSFTAHTASVSDISMDVTGDFIATASIDGQVAVHSLSGSETPSFNLKRPLRTVALEPNFAKSSTRSVISGGMAGNLTLHEKGWLGYKETVLHSGEGPIWQVRWRDNLIAWANDLGVKIYDTQSQSRITFIDRPADSPRADLFKCTLHWQDNSTLLIGWADQIKVARIRARPRKTSAASSGPPLLVEITAVFQLDCMMSGIVPHLLSHSSPGSAALIESAVKKTNGTGSVRSTAPKPPALTAFLVLAYTPPDMSFLTGNEATADRAEQARKQAERPELRIISRAGEELAADALSITNFERWNCNDYVLVDIEAGPVKASASGSAAERYYVVLSPKDLVVVKPRDWRDHVAWLVERKRYEEALEEIERQSDEADASEEKDSIDAVQIGQRYIEHLVAEGDFVKAARLCPKVCGQHTKRWEDWIFVFAQKHQLQAIIPYIPTESPTLGPLVYEIVLTYFLAHDRQALLQTIKTWPKGIYDISAVIVAIQSELDRAPSSSTTKPTGPGTVILMECLAELFTLNRQPGKALPYFLRLRRPNVFQLIREYNLFTDVQDQALLLVEFDQELREKRRQEGEEVDTDPVAAITLLVDHIHSIPIGRVVQQLQSRPAYLYLYLDALFHKDPHLTSAYADVQVKLYAEYAPRRLIDFLRASNYYNLEEAYNVCNERDLVPEMVFLLGRMGNNKKALNLIIERLGDVNRAIDFAKEQHDDDLWEDLLRYSETRPPFIRGLLENVGAEIDPIRLIRRIKNGLEIPGLKGALIKILHDFNLQVSLLEGCQTILNGDCADLVFKLHRNQTSGFFLSAKTPCPICSLPISQPAHGLALLFLCRHVVHAHCVDHGEELPHQPDPTLVGLGIGGQPGLSGKIALYVLMLPPLPASND</sequence>
<keyword evidence="2 4" id="KW-0813">Transport</keyword>
<comment type="caution">
    <text evidence="9">The sequence shown here is derived from an EMBL/GenBank/DDBJ whole genome shotgun (WGS) entry which is preliminary data.</text>
</comment>
<dbReference type="PROSITE" id="PS50236">
    <property type="entry name" value="CHCR"/>
    <property type="match status" value="1"/>
</dbReference>
<dbReference type="InterPro" id="IPR045111">
    <property type="entry name" value="Vps41/Vps8"/>
</dbReference>
<keyword evidence="10" id="KW-1185">Reference proteome</keyword>
<dbReference type="OrthoDB" id="244107at2759"/>
<dbReference type="EMBL" id="MNAD01000324">
    <property type="protein sequence ID" value="OJT14082.1"/>
    <property type="molecule type" value="Genomic_DNA"/>
</dbReference>
<evidence type="ECO:0000256" key="4">
    <source>
        <dbReference type="PIRNR" id="PIRNR028921"/>
    </source>
</evidence>
<protein>
    <recommendedName>
        <fullName evidence="4">Vacuolar protein sorting-associated protein 41</fullName>
    </recommendedName>
</protein>
<name>A0A1M2W2U8_TRAPU</name>
<dbReference type="SUPFAM" id="SSF50978">
    <property type="entry name" value="WD40 repeat-like"/>
    <property type="match status" value="1"/>
</dbReference>
<dbReference type="Gene3D" id="1.25.40.10">
    <property type="entry name" value="Tetratricopeptide repeat domain"/>
    <property type="match status" value="1"/>
</dbReference>